<feature type="compositionally biased region" description="Polar residues" evidence="1">
    <location>
        <begin position="1"/>
        <end position="18"/>
    </location>
</feature>
<protein>
    <submittedName>
        <fullName evidence="2">Uncharacterized protein</fullName>
    </submittedName>
</protein>
<dbReference type="SUPFAM" id="SSF52540">
    <property type="entry name" value="P-loop containing nucleoside triphosphate hydrolases"/>
    <property type="match status" value="1"/>
</dbReference>
<name>A0A2H0TE52_9BACT</name>
<evidence type="ECO:0000256" key="1">
    <source>
        <dbReference type="SAM" id="MobiDB-lite"/>
    </source>
</evidence>
<sequence length="240" mass="27068">MRFSVSQKEPVSHLTTSIHTKRASPQNHKRIMLLDDHIRQKTLAHAYFITGIAKPYLETLFRPESFEVIMHTEKTGIDEVRNILKRVSLASIPDKRQVVILNADLLGREAKSALLKILEEPPPYTHFILYGTSKKTLTPAIASRLLDGGKIVYEEPEDQKKRVAVFLKAGNDPKKREAALKDIADTASLALFLHALENTVRKEAQAERATTQERIHIARTLLSHPVPVVSSIKDYISLLL</sequence>
<evidence type="ECO:0000313" key="3">
    <source>
        <dbReference type="Proteomes" id="UP000231503"/>
    </source>
</evidence>
<reference evidence="3" key="1">
    <citation type="submission" date="2017-09" db="EMBL/GenBank/DDBJ databases">
        <title>Depth-based differentiation of microbial function through sediment-hosted aquifers and enrichment of novel symbionts in the deep terrestrial subsurface.</title>
        <authorList>
            <person name="Probst A.J."/>
            <person name="Ladd B."/>
            <person name="Jarett J.K."/>
            <person name="Geller-Mcgrath D.E."/>
            <person name="Sieber C.M.K."/>
            <person name="Emerson J.B."/>
            <person name="Anantharaman K."/>
            <person name="Thomas B.C."/>
            <person name="Malmstrom R."/>
            <person name="Stieglmeier M."/>
            <person name="Klingl A."/>
            <person name="Woyke T."/>
            <person name="Ryan C.M."/>
            <person name="Banfield J.F."/>
        </authorList>
    </citation>
    <scope>NUCLEOTIDE SEQUENCE [LARGE SCALE GENOMIC DNA]</scope>
</reference>
<dbReference type="Pfam" id="PF13177">
    <property type="entry name" value="DNA_pol3_delta2"/>
    <property type="match status" value="1"/>
</dbReference>
<dbReference type="Proteomes" id="UP000231503">
    <property type="component" value="Unassembled WGS sequence"/>
</dbReference>
<gene>
    <name evidence="2" type="ORF">COU47_00065</name>
</gene>
<dbReference type="Gene3D" id="3.40.50.300">
    <property type="entry name" value="P-loop containing nucleotide triphosphate hydrolases"/>
    <property type="match status" value="1"/>
</dbReference>
<dbReference type="InterPro" id="IPR027417">
    <property type="entry name" value="P-loop_NTPase"/>
</dbReference>
<comment type="caution">
    <text evidence="2">The sequence shown here is derived from an EMBL/GenBank/DDBJ whole genome shotgun (WGS) entry which is preliminary data.</text>
</comment>
<organism evidence="2 3">
    <name type="scientific">Candidatus Niyogibacteria bacterium CG10_big_fil_rev_8_21_14_0_10_46_36</name>
    <dbReference type="NCBI Taxonomy" id="1974726"/>
    <lineage>
        <taxon>Bacteria</taxon>
        <taxon>Candidatus Niyogiibacteriota</taxon>
    </lineage>
</organism>
<evidence type="ECO:0000313" key="2">
    <source>
        <dbReference type="EMBL" id="PIR69821.1"/>
    </source>
</evidence>
<dbReference type="EMBL" id="PFCO01000001">
    <property type="protein sequence ID" value="PIR69821.1"/>
    <property type="molecule type" value="Genomic_DNA"/>
</dbReference>
<proteinExistence type="predicted"/>
<accession>A0A2H0TE52</accession>
<feature type="region of interest" description="Disordered" evidence="1">
    <location>
        <begin position="1"/>
        <end position="24"/>
    </location>
</feature>
<dbReference type="AlphaFoldDB" id="A0A2H0TE52"/>